<protein>
    <submittedName>
        <fullName evidence="6">RND family efflux transporter MFP subunit</fullName>
    </submittedName>
</protein>
<organism evidence="6 7">
    <name type="scientific">Idiomarina xiamenensis 10-D-4</name>
    <dbReference type="NCBI Taxonomy" id="740709"/>
    <lineage>
        <taxon>Bacteria</taxon>
        <taxon>Pseudomonadati</taxon>
        <taxon>Pseudomonadota</taxon>
        <taxon>Gammaproteobacteria</taxon>
        <taxon>Alteromonadales</taxon>
        <taxon>Idiomarinaceae</taxon>
        <taxon>Idiomarina</taxon>
    </lineage>
</organism>
<comment type="caution">
    <text evidence="6">The sequence shown here is derived from an EMBL/GenBank/DDBJ whole genome shotgun (WGS) entry which is preliminary data.</text>
</comment>
<proteinExistence type="inferred from homology"/>
<evidence type="ECO:0000256" key="3">
    <source>
        <dbReference type="ARBA" id="ARBA00023054"/>
    </source>
</evidence>
<dbReference type="Pfam" id="PF25967">
    <property type="entry name" value="RND-MFP_C"/>
    <property type="match status" value="1"/>
</dbReference>
<evidence type="ECO:0000313" key="6">
    <source>
        <dbReference type="EMBL" id="EKE79323.1"/>
    </source>
</evidence>
<evidence type="ECO:0000256" key="1">
    <source>
        <dbReference type="ARBA" id="ARBA00004196"/>
    </source>
</evidence>
<dbReference type="InterPro" id="IPR058627">
    <property type="entry name" value="MdtA-like_C"/>
</dbReference>
<evidence type="ECO:0000259" key="5">
    <source>
        <dbReference type="Pfam" id="PF25967"/>
    </source>
</evidence>
<dbReference type="NCBIfam" id="TIGR01730">
    <property type="entry name" value="RND_mfp"/>
    <property type="match status" value="1"/>
</dbReference>
<comment type="subcellular location">
    <subcellularLocation>
        <location evidence="1">Cell envelope</location>
    </subcellularLocation>
</comment>
<dbReference type="Gene3D" id="2.40.420.20">
    <property type="match status" value="1"/>
</dbReference>
<accession>K2JUY1</accession>
<feature type="coiled-coil region" evidence="4">
    <location>
        <begin position="202"/>
        <end position="236"/>
    </location>
</feature>
<name>K2JUY1_9GAMM</name>
<dbReference type="GO" id="GO:0030313">
    <property type="term" value="C:cell envelope"/>
    <property type="evidence" value="ECO:0007669"/>
    <property type="project" value="UniProtKB-SubCell"/>
</dbReference>
<dbReference type="GO" id="GO:0022857">
    <property type="term" value="F:transmembrane transporter activity"/>
    <property type="evidence" value="ECO:0007669"/>
    <property type="project" value="InterPro"/>
</dbReference>
<evidence type="ECO:0000256" key="2">
    <source>
        <dbReference type="ARBA" id="ARBA00009477"/>
    </source>
</evidence>
<feature type="domain" description="Multidrug resistance protein MdtA-like C-terminal permuted SH3" evidence="5">
    <location>
        <begin position="365"/>
        <end position="405"/>
    </location>
</feature>
<dbReference type="Proteomes" id="UP000014115">
    <property type="component" value="Unassembled WGS sequence"/>
</dbReference>
<sequence length="417" mass="45933">MDIKKEKRRRKLFSMRNLIFSVVVIIVVGTYAGVSNLSKALPSVTKANLWIDTSKRGDMVHEVRAYGTLAYENLRWVTSQVNGTIKERLCEPGTEVKADSVILKLENPVLESALKKAQANWNRAQAVFEAKRSELKLKQMEQDSIIAGFEADYEIKRIEAKSTEAIYPSGIVSELELQRAQISSAQAKKLLLLAKQRKNEIQKSIEIQLRAAEAVREQAKIELAIAEKDVESLYVKAGIDGIVQNISVEPGREVTAGASIALVAKPKPLRGLLRVPEMLAKDLNLGLKVLVDIHNRKVEGRVSQIDPSVTNGSVLLYVSFDSELPNNVRADTSIEGKIMLKNIADVISIARPSSANSNSVGKLFVLVPGSNVARRKEVRYGALSSNRVQVISGLEAGEQVIVSDLSQWSDQDAIQLE</sequence>
<dbReference type="PANTHER" id="PTHR32347">
    <property type="entry name" value="EFFLUX SYSTEM COMPONENT YKNX-RELATED"/>
    <property type="match status" value="1"/>
</dbReference>
<dbReference type="RefSeq" id="WP_008490042.1">
    <property type="nucleotide sequence ID" value="NZ_AMRG01000026.1"/>
</dbReference>
<dbReference type="GO" id="GO:0016020">
    <property type="term" value="C:membrane"/>
    <property type="evidence" value="ECO:0007669"/>
    <property type="project" value="InterPro"/>
</dbReference>
<dbReference type="InterPro" id="IPR050465">
    <property type="entry name" value="UPF0194_transport"/>
</dbReference>
<dbReference type="PANTHER" id="PTHR32347:SF23">
    <property type="entry name" value="BLL5650 PROTEIN"/>
    <property type="match status" value="1"/>
</dbReference>
<keyword evidence="7" id="KW-1185">Reference proteome</keyword>
<evidence type="ECO:0000313" key="7">
    <source>
        <dbReference type="Proteomes" id="UP000014115"/>
    </source>
</evidence>
<dbReference type="eggNOG" id="COG0845">
    <property type="taxonomic scope" value="Bacteria"/>
</dbReference>
<dbReference type="SUPFAM" id="SSF111369">
    <property type="entry name" value="HlyD-like secretion proteins"/>
    <property type="match status" value="2"/>
</dbReference>
<dbReference type="InterPro" id="IPR006143">
    <property type="entry name" value="RND_pump_MFP"/>
</dbReference>
<dbReference type="AlphaFoldDB" id="K2JUY1"/>
<dbReference type="PATRIC" id="fig|740709.3.peg.2624"/>
<dbReference type="OrthoDB" id="9806939at2"/>
<comment type="similarity">
    <text evidence="2">Belongs to the membrane fusion protein (MFP) (TC 8.A.1) family.</text>
</comment>
<keyword evidence="3 4" id="KW-0175">Coiled coil</keyword>
<evidence type="ECO:0000256" key="4">
    <source>
        <dbReference type="SAM" id="Coils"/>
    </source>
</evidence>
<reference evidence="6 7" key="1">
    <citation type="journal article" date="2012" name="J. Bacteriol.">
        <title>Genome Sequence of Idiomarina xiamenensis Type Strain 10-D-4.</title>
        <authorList>
            <person name="Lai Q."/>
            <person name="Wang L."/>
            <person name="Wang W."/>
            <person name="Shao Z."/>
        </authorList>
    </citation>
    <scope>NUCLEOTIDE SEQUENCE [LARGE SCALE GENOMIC DNA]</scope>
    <source>
        <strain evidence="6 7">10-D-4</strain>
    </source>
</reference>
<dbReference type="Gene3D" id="2.40.30.170">
    <property type="match status" value="1"/>
</dbReference>
<gene>
    <name evidence="6" type="ORF">A10D4_13031</name>
</gene>
<dbReference type="Gene3D" id="2.40.50.100">
    <property type="match status" value="1"/>
</dbReference>
<dbReference type="Gene3D" id="1.10.287.470">
    <property type="entry name" value="Helix hairpin bin"/>
    <property type="match status" value="1"/>
</dbReference>
<dbReference type="EMBL" id="AMRG01000026">
    <property type="protein sequence ID" value="EKE79323.1"/>
    <property type="molecule type" value="Genomic_DNA"/>
</dbReference>
<dbReference type="STRING" id="740709.A10D4_13031"/>